<dbReference type="Gene3D" id="1.10.10.10">
    <property type="entry name" value="Winged helix-like DNA-binding domain superfamily/Winged helix DNA-binding domain"/>
    <property type="match status" value="1"/>
</dbReference>
<protein>
    <recommendedName>
        <fullName evidence="3">methylated-DNA--[protein]-cysteine S-methyltransferase</fullName>
        <ecNumber evidence="3">2.1.1.63</ecNumber>
    </recommendedName>
</protein>
<dbReference type="InterPro" id="IPR036631">
    <property type="entry name" value="MGMT_N_sf"/>
</dbReference>
<feature type="domain" description="Methylated-DNA-[protein]-cysteine S-methyltransferase DNA binding" evidence="9">
    <location>
        <begin position="79"/>
        <end position="159"/>
    </location>
</feature>
<evidence type="ECO:0000256" key="5">
    <source>
        <dbReference type="ARBA" id="ARBA00022679"/>
    </source>
</evidence>
<accession>A0A2T2WL29</accession>
<comment type="similarity">
    <text evidence="2">Belongs to the MGMT family.</text>
</comment>
<evidence type="ECO:0000256" key="2">
    <source>
        <dbReference type="ARBA" id="ARBA00008711"/>
    </source>
</evidence>
<dbReference type="NCBIfam" id="TIGR00589">
    <property type="entry name" value="ogt"/>
    <property type="match status" value="1"/>
</dbReference>
<comment type="caution">
    <text evidence="10">The sequence shown here is derived from an EMBL/GenBank/DDBJ whole genome shotgun (WGS) entry which is preliminary data.</text>
</comment>
<dbReference type="EMBL" id="PXYV01000010">
    <property type="protein sequence ID" value="PSR22943.1"/>
    <property type="molecule type" value="Genomic_DNA"/>
</dbReference>
<dbReference type="Proteomes" id="UP000241848">
    <property type="component" value="Unassembled WGS sequence"/>
</dbReference>
<evidence type="ECO:0000256" key="4">
    <source>
        <dbReference type="ARBA" id="ARBA00022603"/>
    </source>
</evidence>
<keyword evidence="5 10" id="KW-0808">Transferase</keyword>
<comment type="catalytic activity">
    <reaction evidence="8">
        <text>a 6-O-methyl-2'-deoxyguanosine in DNA + L-cysteinyl-[protein] = S-methyl-L-cysteinyl-[protein] + a 2'-deoxyguanosine in DNA</text>
        <dbReference type="Rhea" id="RHEA:24000"/>
        <dbReference type="Rhea" id="RHEA-COMP:10131"/>
        <dbReference type="Rhea" id="RHEA-COMP:10132"/>
        <dbReference type="Rhea" id="RHEA-COMP:11367"/>
        <dbReference type="Rhea" id="RHEA-COMP:11368"/>
        <dbReference type="ChEBI" id="CHEBI:29950"/>
        <dbReference type="ChEBI" id="CHEBI:82612"/>
        <dbReference type="ChEBI" id="CHEBI:85445"/>
        <dbReference type="ChEBI" id="CHEBI:85448"/>
        <dbReference type="EC" id="2.1.1.63"/>
    </reaction>
</comment>
<dbReference type="FunFam" id="1.10.10.10:FF:000214">
    <property type="entry name" value="Methylated-DNA--protein-cysteine methyltransferase"/>
    <property type="match status" value="1"/>
</dbReference>
<sequence>MSAYSTATTQWGTLTFGLVAGESGLSRVILPYEWQDPAHPAHRYPVDRQFLRPWLDQFDAYWANELVGWVGPLDFHGTAFQTKVWQALQDILPGSVQTYGEVARRLGNSRAVRAVASAIAHNPLPIIVPCHRVIGARSTLIGYQGGLNLKEKLLRHEGVHHINPTGHARFAF</sequence>
<dbReference type="PROSITE" id="PS00374">
    <property type="entry name" value="MGMT"/>
    <property type="match status" value="1"/>
</dbReference>
<evidence type="ECO:0000256" key="7">
    <source>
        <dbReference type="ARBA" id="ARBA00023204"/>
    </source>
</evidence>
<evidence type="ECO:0000256" key="1">
    <source>
        <dbReference type="ARBA" id="ARBA00001286"/>
    </source>
</evidence>
<evidence type="ECO:0000256" key="6">
    <source>
        <dbReference type="ARBA" id="ARBA00022763"/>
    </source>
</evidence>
<dbReference type="Pfam" id="PF01035">
    <property type="entry name" value="DNA_binding_1"/>
    <property type="match status" value="1"/>
</dbReference>
<evidence type="ECO:0000256" key="8">
    <source>
        <dbReference type="ARBA" id="ARBA00049348"/>
    </source>
</evidence>
<dbReference type="InterPro" id="IPR036388">
    <property type="entry name" value="WH-like_DNA-bd_sf"/>
</dbReference>
<dbReference type="AlphaFoldDB" id="A0A2T2WL29"/>
<organism evidence="10 11">
    <name type="scientific">Sulfobacillus acidophilus</name>
    <dbReference type="NCBI Taxonomy" id="53633"/>
    <lineage>
        <taxon>Bacteria</taxon>
        <taxon>Bacillati</taxon>
        <taxon>Bacillota</taxon>
        <taxon>Clostridia</taxon>
        <taxon>Eubacteriales</taxon>
        <taxon>Clostridiales Family XVII. Incertae Sedis</taxon>
        <taxon>Sulfobacillus</taxon>
    </lineage>
</organism>
<dbReference type="PANTHER" id="PTHR10815">
    <property type="entry name" value="METHYLATED-DNA--PROTEIN-CYSTEINE METHYLTRANSFERASE"/>
    <property type="match status" value="1"/>
</dbReference>
<reference evidence="10 11" key="1">
    <citation type="journal article" date="2014" name="BMC Genomics">
        <title>Comparison of environmental and isolate Sulfobacillus genomes reveals diverse carbon, sulfur, nitrogen, and hydrogen metabolisms.</title>
        <authorList>
            <person name="Justice N.B."/>
            <person name="Norman A."/>
            <person name="Brown C.T."/>
            <person name="Singh A."/>
            <person name="Thomas B.C."/>
            <person name="Banfield J.F."/>
        </authorList>
    </citation>
    <scope>NUCLEOTIDE SEQUENCE [LARGE SCALE GENOMIC DNA]</scope>
    <source>
        <strain evidence="10">AMDSBA3</strain>
    </source>
</reference>
<dbReference type="InterPro" id="IPR014048">
    <property type="entry name" value="MethylDNA_cys_MeTrfase_DNA-bd"/>
</dbReference>
<keyword evidence="7" id="KW-0234">DNA repair</keyword>
<evidence type="ECO:0000259" key="9">
    <source>
        <dbReference type="Pfam" id="PF01035"/>
    </source>
</evidence>
<evidence type="ECO:0000313" key="10">
    <source>
        <dbReference type="EMBL" id="PSR22943.1"/>
    </source>
</evidence>
<keyword evidence="6" id="KW-0227">DNA damage</keyword>
<dbReference type="EC" id="2.1.1.63" evidence="3"/>
<name>A0A2T2WL29_9FIRM</name>
<comment type="catalytic activity">
    <reaction evidence="1">
        <text>a 4-O-methyl-thymidine in DNA + L-cysteinyl-[protein] = a thymidine in DNA + S-methyl-L-cysteinyl-[protein]</text>
        <dbReference type="Rhea" id="RHEA:53428"/>
        <dbReference type="Rhea" id="RHEA-COMP:10131"/>
        <dbReference type="Rhea" id="RHEA-COMP:10132"/>
        <dbReference type="Rhea" id="RHEA-COMP:13555"/>
        <dbReference type="Rhea" id="RHEA-COMP:13556"/>
        <dbReference type="ChEBI" id="CHEBI:29950"/>
        <dbReference type="ChEBI" id="CHEBI:82612"/>
        <dbReference type="ChEBI" id="CHEBI:137386"/>
        <dbReference type="ChEBI" id="CHEBI:137387"/>
        <dbReference type="EC" id="2.1.1.63"/>
    </reaction>
</comment>
<dbReference type="InterPro" id="IPR001497">
    <property type="entry name" value="MethylDNA_cys_MeTrfase_AS"/>
</dbReference>
<dbReference type="GO" id="GO:0032259">
    <property type="term" value="P:methylation"/>
    <property type="evidence" value="ECO:0007669"/>
    <property type="project" value="UniProtKB-KW"/>
</dbReference>
<dbReference type="SUPFAM" id="SSF46767">
    <property type="entry name" value="Methylated DNA-protein cysteine methyltransferase, C-terminal domain"/>
    <property type="match status" value="1"/>
</dbReference>
<evidence type="ECO:0000313" key="11">
    <source>
        <dbReference type="Proteomes" id="UP000241848"/>
    </source>
</evidence>
<gene>
    <name evidence="10" type="ORF">C7B45_04800</name>
</gene>
<dbReference type="PANTHER" id="PTHR10815:SF5">
    <property type="entry name" value="METHYLATED-DNA--PROTEIN-CYSTEINE METHYLTRANSFERASE"/>
    <property type="match status" value="1"/>
</dbReference>
<dbReference type="SUPFAM" id="SSF53155">
    <property type="entry name" value="Methylated DNA-protein cysteine methyltransferase domain"/>
    <property type="match status" value="1"/>
</dbReference>
<dbReference type="CDD" id="cd06445">
    <property type="entry name" value="ATase"/>
    <property type="match status" value="1"/>
</dbReference>
<evidence type="ECO:0000256" key="3">
    <source>
        <dbReference type="ARBA" id="ARBA00011918"/>
    </source>
</evidence>
<dbReference type="GO" id="GO:0003908">
    <property type="term" value="F:methylated-DNA-[protein]-cysteine S-methyltransferase activity"/>
    <property type="evidence" value="ECO:0007669"/>
    <property type="project" value="UniProtKB-EC"/>
</dbReference>
<keyword evidence="4 10" id="KW-0489">Methyltransferase</keyword>
<dbReference type="InterPro" id="IPR036217">
    <property type="entry name" value="MethylDNA_cys_MeTrfase_DNAb"/>
</dbReference>
<dbReference type="GO" id="GO:0006281">
    <property type="term" value="P:DNA repair"/>
    <property type="evidence" value="ECO:0007669"/>
    <property type="project" value="UniProtKB-KW"/>
</dbReference>
<proteinExistence type="inferred from homology"/>